<evidence type="ECO:0000313" key="2">
    <source>
        <dbReference type="EMBL" id="CAF1247919.1"/>
    </source>
</evidence>
<sequence>MHELDFGIRLDIYHFTDDELLSVVDSLLIDQALHDRTIQLGEAIRRRDDIVYYWMALNEKVFENPPDYDDVRTNVESSIPPLELASYNLPSLSRSIEQRTQADEISIKEKCSFNCLKWIILVLSFILIGLLILCIVLIILFVMKSRSTNNASAILTATSTTTTTTTTITTTTLNPSCVTGKALITFDDLSLKSQELIPNGYRNINWDNADIALSSDPAIGGSGMVTVMISGNAAAFNERASALTIKGTNGSRFTLYSGAFAAVWSDNLQLQVVGYRSNTIIANNIYTLQVFNVSYITFDGYSRLDSVVFSTSAGTHNLDVVGSGRHFGMDNLCLTFP</sequence>
<keyword evidence="3" id="KW-1185">Reference proteome</keyword>
<name>A0A814ZST0_ADIRI</name>
<gene>
    <name evidence="2" type="ORF">XAT740_LOCUS26095</name>
</gene>
<dbReference type="EMBL" id="CAJNOR010002101">
    <property type="protein sequence ID" value="CAF1247919.1"/>
    <property type="molecule type" value="Genomic_DNA"/>
</dbReference>
<feature type="transmembrane region" description="Helical" evidence="1">
    <location>
        <begin position="118"/>
        <end position="142"/>
    </location>
</feature>
<keyword evidence="1" id="KW-1133">Transmembrane helix</keyword>
<proteinExistence type="predicted"/>
<organism evidence="2 3">
    <name type="scientific">Adineta ricciae</name>
    <name type="common">Rotifer</name>
    <dbReference type="NCBI Taxonomy" id="249248"/>
    <lineage>
        <taxon>Eukaryota</taxon>
        <taxon>Metazoa</taxon>
        <taxon>Spiralia</taxon>
        <taxon>Gnathifera</taxon>
        <taxon>Rotifera</taxon>
        <taxon>Eurotatoria</taxon>
        <taxon>Bdelloidea</taxon>
        <taxon>Adinetida</taxon>
        <taxon>Adinetidae</taxon>
        <taxon>Adineta</taxon>
    </lineage>
</organism>
<protein>
    <submittedName>
        <fullName evidence="2">Uncharacterized protein</fullName>
    </submittedName>
</protein>
<dbReference type="Proteomes" id="UP000663828">
    <property type="component" value="Unassembled WGS sequence"/>
</dbReference>
<keyword evidence="1" id="KW-0472">Membrane</keyword>
<dbReference type="AlphaFoldDB" id="A0A814ZST0"/>
<accession>A0A814ZST0</accession>
<keyword evidence="1" id="KW-0812">Transmembrane</keyword>
<reference evidence="2" key="1">
    <citation type="submission" date="2021-02" db="EMBL/GenBank/DDBJ databases">
        <authorList>
            <person name="Nowell W R."/>
        </authorList>
    </citation>
    <scope>NUCLEOTIDE SEQUENCE</scope>
</reference>
<comment type="caution">
    <text evidence="2">The sequence shown here is derived from an EMBL/GenBank/DDBJ whole genome shotgun (WGS) entry which is preliminary data.</text>
</comment>
<evidence type="ECO:0000313" key="3">
    <source>
        <dbReference type="Proteomes" id="UP000663828"/>
    </source>
</evidence>
<evidence type="ECO:0000256" key="1">
    <source>
        <dbReference type="SAM" id="Phobius"/>
    </source>
</evidence>